<dbReference type="Pfam" id="PF00367">
    <property type="entry name" value="PTS_EIIB"/>
    <property type="match status" value="1"/>
</dbReference>
<dbReference type="CDD" id="cd00212">
    <property type="entry name" value="PTS_IIB_glc"/>
    <property type="match status" value="1"/>
</dbReference>
<feature type="transmembrane region" description="Helical" evidence="13">
    <location>
        <begin position="145"/>
        <end position="164"/>
    </location>
</feature>
<dbReference type="NCBIfam" id="TIGR00830">
    <property type="entry name" value="PTBA"/>
    <property type="match status" value="1"/>
</dbReference>
<keyword evidence="18" id="KW-1185">Reference proteome</keyword>
<evidence type="ECO:0000256" key="11">
    <source>
        <dbReference type="PROSITE-ProRule" id="PRU00421"/>
    </source>
</evidence>
<dbReference type="Gene3D" id="2.70.70.10">
    <property type="entry name" value="Glucose Permease (Domain IIA)"/>
    <property type="match status" value="1"/>
</dbReference>
<feature type="active site" description="Phosphocysteine intermediate; for EIIB activity" evidence="11">
    <location>
        <position position="28"/>
    </location>
</feature>
<dbReference type="InterPro" id="IPR011297">
    <property type="entry name" value="PTS_IIABC_b_glu"/>
</dbReference>
<comment type="caution">
    <text evidence="17">The sequence shown here is derived from an EMBL/GenBank/DDBJ whole genome shotgun (WGS) entry which is preliminary data.</text>
</comment>
<dbReference type="InterPro" id="IPR013013">
    <property type="entry name" value="PTS_EIIC_1"/>
</dbReference>
<evidence type="ECO:0000256" key="3">
    <source>
        <dbReference type="ARBA" id="ARBA00022475"/>
    </source>
</evidence>
<keyword evidence="5 17" id="KW-0808">Transferase</keyword>
<dbReference type="Proteomes" id="UP001597520">
    <property type="component" value="Unassembled WGS sequence"/>
</dbReference>
<dbReference type="NCBIfam" id="TIGR01995">
    <property type="entry name" value="PTS-II-ABC-beta"/>
    <property type="match status" value="1"/>
</dbReference>
<feature type="transmembrane region" description="Helical" evidence="13">
    <location>
        <begin position="383"/>
        <end position="410"/>
    </location>
</feature>
<dbReference type="InterPro" id="IPR001127">
    <property type="entry name" value="PTS_EIIA_1_perm"/>
</dbReference>
<accession>A0ABW5T569</accession>
<organism evidence="17 18">
    <name type="scientific">Salibacterium lacus</name>
    <dbReference type="NCBI Taxonomy" id="1898109"/>
    <lineage>
        <taxon>Bacteria</taxon>
        <taxon>Bacillati</taxon>
        <taxon>Bacillota</taxon>
        <taxon>Bacilli</taxon>
        <taxon>Bacillales</taxon>
        <taxon>Bacillaceae</taxon>
    </lineage>
</organism>
<feature type="transmembrane region" description="Helical" evidence="13">
    <location>
        <begin position="104"/>
        <end position="125"/>
    </location>
</feature>
<evidence type="ECO:0000256" key="9">
    <source>
        <dbReference type="ARBA" id="ARBA00022989"/>
    </source>
</evidence>
<evidence type="ECO:0000313" key="17">
    <source>
        <dbReference type="EMBL" id="MFD2707151.1"/>
    </source>
</evidence>
<dbReference type="PROSITE" id="PS00371">
    <property type="entry name" value="PTS_EIIA_TYPE_1_HIS"/>
    <property type="match status" value="1"/>
</dbReference>
<proteinExistence type="predicted"/>
<evidence type="ECO:0000256" key="4">
    <source>
        <dbReference type="ARBA" id="ARBA00022597"/>
    </source>
</evidence>
<keyword evidence="10 13" id="KW-0472">Membrane</keyword>
<reference evidence="18" key="1">
    <citation type="journal article" date="2019" name="Int. J. Syst. Evol. Microbiol.">
        <title>The Global Catalogue of Microorganisms (GCM) 10K type strain sequencing project: providing services to taxonomists for standard genome sequencing and annotation.</title>
        <authorList>
            <consortium name="The Broad Institute Genomics Platform"/>
            <consortium name="The Broad Institute Genome Sequencing Center for Infectious Disease"/>
            <person name="Wu L."/>
            <person name="Ma J."/>
        </authorList>
    </citation>
    <scope>NUCLEOTIDE SEQUENCE [LARGE SCALE GENOMIC DNA]</scope>
    <source>
        <strain evidence="18">KCTC 33792</strain>
    </source>
</reference>
<dbReference type="InterPro" id="IPR036878">
    <property type="entry name" value="Glu_permease_IIB"/>
</dbReference>
<feature type="transmembrane region" description="Helical" evidence="13">
    <location>
        <begin position="350"/>
        <end position="371"/>
    </location>
</feature>
<dbReference type="RefSeq" id="WP_380714471.1">
    <property type="nucleotide sequence ID" value="NZ_JBHUML010000006.1"/>
</dbReference>
<dbReference type="SUPFAM" id="SSF55604">
    <property type="entry name" value="Glucose permease domain IIB"/>
    <property type="match status" value="1"/>
</dbReference>
<evidence type="ECO:0000259" key="15">
    <source>
        <dbReference type="PROSITE" id="PS51098"/>
    </source>
</evidence>
<feature type="transmembrane region" description="Helical" evidence="13">
    <location>
        <begin position="286"/>
        <end position="311"/>
    </location>
</feature>
<keyword evidence="7 13" id="KW-0812">Transmembrane</keyword>
<evidence type="ECO:0000256" key="2">
    <source>
        <dbReference type="ARBA" id="ARBA00022448"/>
    </source>
</evidence>
<dbReference type="Pfam" id="PF00358">
    <property type="entry name" value="PTS_EIIA_1"/>
    <property type="match status" value="1"/>
</dbReference>
<dbReference type="EMBL" id="JBHUML010000006">
    <property type="protein sequence ID" value="MFD2707151.1"/>
    <property type="molecule type" value="Genomic_DNA"/>
</dbReference>
<dbReference type="PANTHER" id="PTHR30175">
    <property type="entry name" value="PHOSPHOTRANSFERASE SYSTEM TRANSPORT PROTEIN"/>
    <property type="match status" value="1"/>
</dbReference>
<evidence type="ECO:0000256" key="13">
    <source>
        <dbReference type="SAM" id="Phobius"/>
    </source>
</evidence>
<evidence type="ECO:0000313" key="18">
    <source>
        <dbReference type="Proteomes" id="UP001597520"/>
    </source>
</evidence>
<evidence type="ECO:0000259" key="16">
    <source>
        <dbReference type="PROSITE" id="PS51103"/>
    </source>
</evidence>
<feature type="transmembrane region" description="Helical" evidence="13">
    <location>
        <begin position="248"/>
        <end position="274"/>
    </location>
</feature>
<keyword evidence="2" id="KW-0813">Transport</keyword>
<dbReference type="PROSITE" id="PS51098">
    <property type="entry name" value="PTS_EIIB_TYPE_1"/>
    <property type="match status" value="1"/>
</dbReference>
<feature type="domain" description="PTS EIIA type-1" evidence="14">
    <location>
        <begin position="499"/>
        <end position="603"/>
    </location>
</feature>
<evidence type="ECO:0000256" key="5">
    <source>
        <dbReference type="ARBA" id="ARBA00022679"/>
    </source>
</evidence>
<dbReference type="GO" id="GO:0016740">
    <property type="term" value="F:transferase activity"/>
    <property type="evidence" value="ECO:0007669"/>
    <property type="project" value="UniProtKB-KW"/>
</dbReference>
<feature type="compositionally biased region" description="Polar residues" evidence="12">
    <location>
        <begin position="458"/>
        <end position="481"/>
    </location>
</feature>
<evidence type="ECO:0000256" key="6">
    <source>
        <dbReference type="ARBA" id="ARBA00022683"/>
    </source>
</evidence>
<sequence>MKKDFESLAGSIIENVGGEENVQSVYHCATRLRFRLHDNEKADKQTVDDLEGVLQVVESGGQFQVVIGNEVSDVYKAITKTTSLGEESSGGGGNEEKGSLFNRAIDIIAGIFTPILGALAGAGIFKGLLAVLESTNLLATDSGTYQILNAASDSLFYFLPFLLAVTAARKFEGDPYVALVIAGALFYPDLITFGEEQGTMSFLGIPVIMADYSTSVIPILISIYIMSKFQGVLNNWLHSSIRMFFTPLILLLVMVPLTLAAFGPVGTVISGWLADGYTFVFDLSPVIAGIIMGVFWQVLVIFGLHWGFVPIGINNISVYGEDTFSAIIAPAVFAQAGAALGVWLKTRQTGVKAIAGPAAISGLFGVTEPAIYGINLRYKRPFVLGAAAGGAGGAIVGLSGATALAVGLPGLTTLPIYFGEGFALFCVAIAVSFVLAAILTYFFGYSDARDGEPEEDAGSTTSGSQDIDVTTPSAAGSESQHTISSPLEGAVIPLGEVNDAAFSSEALGKGVAVIPVSGKLYAPADGTISTVFPTKHAYGLTTEAGVEILMHIGLDTVQLDGQHFTSHVQQDQVVKKGELLAEFDVEGIKDSGFDIATPVIITNSGNYYDVLGDTDGNVTPGDPILSIIR</sequence>
<feature type="transmembrane region" description="Helical" evidence="13">
    <location>
        <begin position="200"/>
        <end position="227"/>
    </location>
</feature>
<dbReference type="InterPro" id="IPR003352">
    <property type="entry name" value="PTS_EIIC"/>
</dbReference>
<dbReference type="PROSITE" id="PS01035">
    <property type="entry name" value="PTS_EIIB_TYPE_1_CYS"/>
    <property type="match status" value="1"/>
</dbReference>
<feature type="transmembrane region" description="Helical" evidence="13">
    <location>
        <begin position="323"/>
        <end position="344"/>
    </location>
</feature>
<dbReference type="PROSITE" id="PS51093">
    <property type="entry name" value="PTS_EIIA_TYPE_1"/>
    <property type="match status" value="1"/>
</dbReference>
<evidence type="ECO:0000256" key="12">
    <source>
        <dbReference type="SAM" id="MobiDB-lite"/>
    </source>
</evidence>
<gene>
    <name evidence="17" type="ORF">ACFSUB_16975</name>
</gene>
<evidence type="ECO:0000256" key="7">
    <source>
        <dbReference type="ARBA" id="ARBA00022692"/>
    </source>
</evidence>
<dbReference type="Pfam" id="PF02378">
    <property type="entry name" value="PTS_EIIC"/>
    <property type="match status" value="1"/>
</dbReference>
<feature type="region of interest" description="Disordered" evidence="12">
    <location>
        <begin position="452"/>
        <end position="481"/>
    </location>
</feature>
<dbReference type="InterPro" id="IPR050558">
    <property type="entry name" value="PTS_Sugar-Specific_Components"/>
</dbReference>
<name>A0ABW5T569_9BACI</name>
<feature type="transmembrane region" description="Helical" evidence="13">
    <location>
        <begin position="422"/>
        <end position="443"/>
    </location>
</feature>
<dbReference type="Gene3D" id="3.30.1360.60">
    <property type="entry name" value="Glucose permease domain IIB"/>
    <property type="match status" value="1"/>
</dbReference>
<dbReference type="EC" id="2.7.1.-" evidence="17"/>
<dbReference type="PROSITE" id="PS51103">
    <property type="entry name" value="PTS_EIIC_TYPE_1"/>
    <property type="match status" value="1"/>
</dbReference>
<dbReference type="SUPFAM" id="SSF51261">
    <property type="entry name" value="Duplicated hybrid motif"/>
    <property type="match status" value="1"/>
</dbReference>
<feature type="transmembrane region" description="Helical" evidence="13">
    <location>
        <begin position="176"/>
        <end position="194"/>
    </location>
</feature>
<evidence type="ECO:0000256" key="1">
    <source>
        <dbReference type="ARBA" id="ARBA00004651"/>
    </source>
</evidence>
<comment type="subcellular location">
    <subcellularLocation>
        <location evidence="1">Cell membrane</location>
        <topology evidence="1">Multi-pass membrane protein</topology>
    </subcellularLocation>
</comment>
<protein>
    <submittedName>
        <fullName evidence="17">Beta-glucoside-specific PTS transporter subunit IIABC</fullName>
        <ecNumber evidence="17">2.7.1.-</ecNumber>
    </submittedName>
</protein>
<dbReference type="InterPro" id="IPR018113">
    <property type="entry name" value="PTrfase_EIIB_Cys"/>
</dbReference>
<keyword evidence="4" id="KW-0762">Sugar transport</keyword>
<keyword evidence="3" id="KW-1003">Cell membrane</keyword>
<dbReference type="InterPro" id="IPR011055">
    <property type="entry name" value="Dup_hybrid_motif"/>
</dbReference>
<keyword evidence="9 13" id="KW-1133">Transmembrane helix</keyword>
<evidence type="ECO:0000259" key="14">
    <source>
        <dbReference type="PROSITE" id="PS51093"/>
    </source>
</evidence>
<feature type="domain" description="PTS EIIC type-1" evidence="16">
    <location>
        <begin position="106"/>
        <end position="459"/>
    </location>
</feature>
<keyword evidence="8" id="KW-0418">Kinase</keyword>
<keyword evidence="6" id="KW-0598">Phosphotransferase system</keyword>
<feature type="domain" description="PTS EIIB type-1" evidence="15">
    <location>
        <begin position="6"/>
        <end position="88"/>
    </location>
</feature>
<evidence type="ECO:0000256" key="8">
    <source>
        <dbReference type="ARBA" id="ARBA00022777"/>
    </source>
</evidence>
<dbReference type="InterPro" id="IPR001996">
    <property type="entry name" value="PTS_IIB_1"/>
</dbReference>
<evidence type="ECO:0000256" key="10">
    <source>
        <dbReference type="ARBA" id="ARBA00023136"/>
    </source>
</evidence>
<dbReference type="PANTHER" id="PTHR30175:SF1">
    <property type="entry name" value="PTS SYSTEM ARBUTIN-, CELLOBIOSE-, AND SALICIN-SPECIFIC EIIBC COMPONENT-RELATED"/>
    <property type="match status" value="1"/>
</dbReference>